<organism evidence="1">
    <name type="scientific">Arundo donax</name>
    <name type="common">Giant reed</name>
    <name type="synonym">Donax arundinaceus</name>
    <dbReference type="NCBI Taxonomy" id="35708"/>
    <lineage>
        <taxon>Eukaryota</taxon>
        <taxon>Viridiplantae</taxon>
        <taxon>Streptophyta</taxon>
        <taxon>Embryophyta</taxon>
        <taxon>Tracheophyta</taxon>
        <taxon>Spermatophyta</taxon>
        <taxon>Magnoliopsida</taxon>
        <taxon>Liliopsida</taxon>
        <taxon>Poales</taxon>
        <taxon>Poaceae</taxon>
        <taxon>PACMAD clade</taxon>
        <taxon>Arundinoideae</taxon>
        <taxon>Arundineae</taxon>
        <taxon>Arundo</taxon>
    </lineage>
</organism>
<reference evidence="1" key="1">
    <citation type="submission" date="2014-09" db="EMBL/GenBank/DDBJ databases">
        <authorList>
            <person name="Magalhaes I.L.F."/>
            <person name="Oliveira U."/>
            <person name="Santos F.R."/>
            <person name="Vidigal T.H.D.A."/>
            <person name="Brescovit A.D."/>
            <person name="Santos A.J."/>
        </authorList>
    </citation>
    <scope>NUCLEOTIDE SEQUENCE</scope>
    <source>
        <tissue evidence="1">Shoot tissue taken approximately 20 cm above the soil surface</tissue>
    </source>
</reference>
<proteinExistence type="predicted"/>
<dbReference type="AlphaFoldDB" id="A0A0A9ERE3"/>
<evidence type="ECO:0000313" key="1">
    <source>
        <dbReference type="EMBL" id="JAE02637.1"/>
    </source>
</evidence>
<reference evidence="1" key="2">
    <citation type="journal article" date="2015" name="Data Brief">
        <title>Shoot transcriptome of the giant reed, Arundo donax.</title>
        <authorList>
            <person name="Barrero R.A."/>
            <person name="Guerrero F.D."/>
            <person name="Moolhuijzen P."/>
            <person name="Goolsby J.A."/>
            <person name="Tidwell J."/>
            <person name="Bellgard S.E."/>
            <person name="Bellgard M.I."/>
        </authorList>
    </citation>
    <scope>NUCLEOTIDE SEQUENCE</scope>
    <source>
        <tissue evidence="1">Shoot tissue taken approximately 20 cm above the soil surface</tissue>
    </source>
</reference>
<accession>A0A0A9ERE3</accession>
<name>A0A0A9ERE3_ARUDO</name>
<sequence>MTSKSCTILGCLTNFITDISRLICSIRPTLKILSLSITFIATLCDVTMFLA</sequence>
<protein>
    <submittedName>
        <fullName evidence="1">Uncharacterized protein</fullName>
    </submittedName>
</protein>
<dbReference type="EMBL" id="GBRH01195259">
    <property type="protein sequence ID" value="JAE02637.1"/>
    <property type="molecule type" value="Transcribed_RNA"/>
</dbReference>